<gene>
    <name evidence="1" type="ORF">NDU88_004319</name>
</gene>
<feature type="non-terminal residue" evidence="1">
    <location>
        <position position="54"/>
    </location>
</feature>
<accession>A0AAV7T9D7</accession>
<dbReference type="EMBL" id="JANPWB010000007">
    <property type="protein sequence ID" value="KAJ1172472.1"/>
    <property type="molecule type" value="Genomic_DNA"/>
</dbReference>
<dbReference type="AlphaFoldDB" id="A0AAV7T9D7"/>
<proteinExistence type="predicted"/>
<name>A0AAV7T9D7_PLEWA</name>
<evidence type="ECO:0000313" key="1">
    <source>
        <dbReference type="EMBL" id="KAJ1172472.1"/>
    </source>
</evidence>
<sequence length="54" mass="5986">VPPGVEYFLQHPYDGAQGGIDGSEFLPEDQILFLLQVLGLLKLGRYRCHCLLGV</sequence>
<feature type="non-terminal residue" evidence="1">
    <location>
        <position position="1"/>
    </location>
</feature>
<reference evidence="1" key="1">
    <citation type="journal article" date="2022" name="bioRxiv">
        <title>Sequencing and chromosome-scale assembly of the giantPleurodeles waltlgenome.</title>
        <authorList>
            <person name="Brown T."/>
            <person name="Elewa A."/>
            <person name="Iarovenko S."/>
            <person name="Subramanian E."/>
            <person name="Araus A.J."/>
            <person name="Petzold A."/>
            <person name="Susuki M."/>
            <person name="Suzuki K.-i.T."/>
            <person name="Hayashi T."/>
            <person name="Toyoda A."/>
            <person name="Oliveira C."/>
            <person name="Osipova E."/>
            <person name="Leigh N.D."/>
            <person name="Simon A."/>
            <person name="Yun M.H."/>
        </authorList>
    </citation>
    <scope>NUCLEOTIDE SEQUENCE</scope>
    <source>
        <strain evidence="1">20211129_DDA</strain>
        <tissue evidence="1">Liver</tissue>
    </source>
</reference>
<keyword evidence="2" id="KW-1185">Reference proteome</keyword>
<comment type="caution">
    <text evidence="1">The sequence shown here is derived from an EMBL/GenBank/DDBJ whole genome shotgun (WGS) entry which is preliminary data.</text>
</comment>
<evidence type="ECO:0000313" key="2">
    <source>
        <dbReference type="Proteomes" id="UP001066276"/>
    </source>
</evidence>
<organism evidence="1 2">
    <name type="scientific">Pleurodeles waltl</name>
    <name type="common">Iberian ribbed newt</name>
    <dbReference type="NCBI Taxonomy" id="8319"/>
    <lineage>
        <taxon>Eukaryota</taxon>
        <taxon>Metazoa</taxon>
        <taxon>Chordata</taxon>
        <taxon>Craniata</taxon>
        <taxon>Vertebrata</taxon>
        <taxon>Euteleostomi</taxon>
        <taxon>Amphibia</taxon>
        <taxon>Batrachia</taxon>
        <taxon>Caudata</taxon>
        <taxon>Salamandroidea</taxon>
        <taxon>Salamandridae</taxon>
        <taxon>Pleurodelinae</taxon>
        <taxon>Pleurodeles</taxon>
    </lineage>
</organism>
<dbReference type="Proteomes" id="UP001066276">
    <property type="component" value="Chromosome 4_1"/>
</dbReference>
<protein>
    <submittedName>
        <fullName evidence="1">Uncharacterized protein</fullName>
    </submittedName>
</protein>